<organism evidence="2 3">
    <name type="scientific">Caenimonas sedimenti</name>
    <dbReference type="NCBI Taxonomy" id="2596921"/>
    <lineage>
        <taxon>Bacteria</taxon>
        <taxon>Pseudomonadati</taxon>
        <taxon>Pseudomonadota</taxon>
        <taxon>Betaproteobacteria</taxon>
        <taxon>Burkholderiales</taxon>
        <taxon>Comamonadaceae</taxon>
        <taxon>Caenimonas</taxon>
    </lineage>
</organism>
<name>A0A562ZGS9_9BURK</name>
<dbReference type="EMBL" id="VOBQ01000023">
    <property type="protein sequence ID" value="TWO67780.1"/>
    <property type="molecule type" value="Genomic_DNA"/>
</dbReference>
<keyword evidence="1" id="KW-0812">Transmembrane</keyword>
<keyword evidence="1" id="KW-1133">Transmembrane helix</keyword>
<gene>
    <name evidence="2" type="ORF">FN976_25690</name>
</gene>
<evidence type="ECO:0000313" key="2">
    <source>
        <dbReference type="EMBL" id="TWO67780.1"/>
    </source>
</evidence>
<dbReference type="AlphaFoldDB" id="A0A562ZGS9"/>
<proteinExistence type="predicted"/>
<dbReference type="OrthoDB" id="683764at28216"/>
<feature type="transmembrane region" description="Helical" evidence="1">
    <location>
        <begin position="21"/>
        <end position="38"/>
    </location>
</feature>
<keyword evidence="1" id="KW-0472">Membrane</keyword>
<dbReference type="RefSeq" id="WP_145896321.1">
    <property type="nucleotide sequence ID" value="NZ_VOBQ01000023.1"/>
</dbReference>
<dbReference type="Proteomes" id="UP000318199">
    <property type="component" value="Unassembled WGS sequence"/>
</dbReference>
<keyword evidence="3" id="KW-1185">Reference proteome</keyword>
<evidence type="ECO:0000313" key="3">
    <source>
        <dbReference type="Proteomes" id="UP000318199"/>
    </source>
</evidence>
<evidence type="ECO:0000256" key="1">
    <source>
        <dbReference type="SAM" id="Phobius"/>
    </source>
</evidence>
<comment type="caution">
    <text evidence="2">The sequence shown here is derived from an EMBL/GenBank/DDBJ whole genome shotgun (WGS) entry which is preliminary data.</text>
</comment>
<protein>
    <submittedName>
        <fullName evidence="2">Uncharacterized protein</fullName>
    </submittedName>
</protein>
<reference evidence="2 3" key="1">
    <citation type="submission" date="2019-07" db="EMBL/GenBank/DDBJ databases">
        <title>Caenimonas sedimenti sp. nov., isolated from activated sludge.</title>
        <authorList>
            <person name="Xu J."/>
        </authorList>
    </citation>
    <scope>NUCLEOTIDE SEQUENCE [LARGE SCALE GENOMIC DNA]</scope>
    <source>
        <strain evidence="2 3">HX-9-20</strain>
    </source>
</reference>
<sequence length="298" mass="34108">MRTYLKPNVLLALIPRSFRRPIRWFFAITILSTAPMFASGQPSNMNAQRHAPFDPEKCTSGDKRYVYWAARDKVFRFLYRADIPLYPRTGRNGENGIPIPGYMNVPPAPMPQEPEGCFGNPLRGGSVPYMRAFTEESFRRLVGRPLNISSDAAWVHGHFAMSDHHLRDSRERSYRLRFEKQTQCRTLDADITECLLQRGSFDNYRLSRALKIPGSLLYPAKTSVTDLHLLLRSDIASQVDPSINGQVVQSEVDLLGAVRLLNSFRIFPNEIKHIAPFLKGQIDRIHAAYVPSYLWTRK</sequence>
<accession>A0A562ZGS9</accession>